<dbReference type="NCBIfam" id="TIGR02532">
    <property type="entry name" value="IV_pilin_GFxxxE"/>
    <property type="match status" value="1"/>
</dbReference>
<evidence type="ECO:0000313" key="6">
    <source>
        <dbReference type="EMBL" id="CAX61112.1"/>
    </source>
</evidence>
<keyword evidence="3" id="KW-0812">Transmembrane</keyword>
<name>D8MWA5_ERWBE</name>
<dbReference type="GO" id="GO:0015628">
    <property type="term" value="P:protein secretion by the type II secretion system"/>
    <property type="evidence" value="ECO:0007669"/>
    <property type="project" value="TreeGrafter"/>
</dbReference>
<keyword evidence="5" id="KW-0472">Membrane</keyword>
<comment type="subcellular location">
    <subcellularLocation>
        <location evidence="1">Membrane</location>
        <topology evidence="1">Single-pass membrane protein</topology>
    </subcellularLocation>
</comment>
<evidence type="ECO:0000256" key="3">
    <source>
        <dbReference type="ARBA" id="ARBA00022692"/>
    </source>
</evidence>
<keyword evidence="4" id="KW-1133">Transmembrane helix</keyword>
<evidence type="ECO:0000256" key="4">
    <source>
        <dbReference type="ARBA" id="ARBA00022989"/>
    </source>
</evidence>
<protein>
    <submittedName>
        <fullName evidence="6">Prepilin peptidase dependent protein B</fullName>
    </submittedName>
</protein>
<dbReference type="PANTHER" id="PTHR39583:SF3">
    <property type="entry name" value="PREPILIN PEPTIDASE-DEPENDENT PROTEIN B"/>
    <property type="match status" value="1"/>
</dbReference>
<dbReference type="HOGENOM" id="CLU_090952_0_0_6"/>
<dbReference type="PANTHER" id="PTHR39583">
    <property type="entry name" value="TYPE II SECRETION SYSTEM PROTEIN J-RELATED"/>
    <property type="match status" value="1"/>
</dbReference>
<evidence type="ECO:0000313" key="7">
    <source>
        <dbReference type="Proteomes" id="UP000008793"/>
    </source>
</evidence>
<evidence type="ECO:0000256" key="2">
    <source>
        <dbReference type="ARBA" id="ARBA00022481"/>
    </source>
</evidence>
<dbReference type="GO" id="GO:0016020">
    <property type="term" value="C:membrane"/>
    <property type="evidence" value="ECO:0007669"/>
    <property type="project" value="UniProtKB-SubCell"/>
</dbReference>
<dbReference type="Proteomes" id="UP000008793">
    <property type="component" value="Chromosome"/>
</dbReference>
<accession>D8MWA5</accession>
<dbReference type="PIRSF" id="PIRSF004525">
    <property type="entry name" value="Pilin_peptidase-dep_B_prd"/>
    <property type="match status" value="1"/>
</dbReference>
<dbReference type="Pfam" id="PF07963">
    <property type="entry name" value="N_methyl"/>
    <property type="match status" value="1"/>
</dbReference>
<sequence>MKQTGFSLAEMLVALAISSVLLLSAARLLPVLQRNNLQTLMRFQLQEELQLMMFTLEKSVLRAGYCRGECRGQGLTLGADGHCLLVRWDENSNGKWEGVESSDSDFYGYRWRDGSLETQRGVDRCDGGGWERLNDPRTVTIESFRATQVDRQIRLAITAFAKAFPSVRLTVERWLTPANL</sequence>
<dbReference type="KEGG" id="ebi:EbC_35810"/>
<dbReference type="InterPro" id="IPR051621">
    <property type="entry name" value="T2SS_protein_J"/>
</dbReference>
<dbReference type="InterPro" id="IPR012902">
    <property type="entry name" value="N_methyl_site"/>
</dbReference>
<keyword evidence="7" id="KW-1185">Reference proteome</keyword>
<dbReference type="NCBIfam" id="NF007848">
    <property type="entry name" value="PRK10557.1"/>
    <property type="match status" value="1"/>
</dbReference>
<dbReference type="InterPro" id="IPR016419">
    <property type="entry name" value="Prepilin_Pept-dep_B_prd"/>
</dbReference>
<organism evidence="7">
    <name type="scientific">Erwinia billingiae (strain Eb661)</name>
    <dbReference type="NCBI Taxonomy" id="634500"/>
    <lineage>
        <taxon>Bacteria</taxon>
        <taxon>Pseudomonadati</taxon>
        <taxon>Pseudomonadota</taxon>
        <taxon>Gammaproteobacteria</taxon>
        <taxon>Enterobacterales</taxon>
        <taxon>Erwiniaceae</taxon>
        <taxon>Erwinia</taxon>
    </lineage>
</organism>
<evidence type="ECO:0000256" key="5">
    <source>
        <dbReference type="ARBA" id="ARBA00023136"/>
    </source>
</evidence>
<gene>
    <name evidence="6" type="primary">ppdB</name>
    <name evidence="6" type="ordered locus">EbC_35810</name>
</gene>
<proteinExistence type="predicted"/>
<dbReference type="EMBL" id="FP236843">
    <property type="protein sequence ID" value="CAX61112.1"/>
    <property type="molecule type" value="Genomic_DNA"/>
</dbReference>
<evidence type="ECO:0000256" key="1">
    <source>
        <dbReference type="ARBA" id="ARBA00004167"/>
    </source>
</evidence>
<dbReference type="STRING" id="634500.EbC_35810"/>
<reference evidence="6 7" key="1">
    <citation type="journal article" date="2010" name="BMC Genomics">
        <title>Genome comparison of the epiphytic bacteria Erwinia billingiae and E. tasmaniensis with the pear pathogen E. pyrifoliae.</title>
        <authorList>
            <person name="Kube M."/>
            <person name="Migdoll A.M."/>
            <person name="Gehring I."/>
            <person name="Heitmann K."/>
            <person name="Mayer Y."/>
            <person name="Kuhl H."/>
            <person name="Knaust F."/>
            <person name="Geider K."/>
            <person name="Reinhardt R."/>
        </authorList>
    </citation>
    <scope>NUCLEOTIDE SEQUENCE [LARGE SCALE GENOMIC DNA]</scope>
    <source>
        <strain evidence="6 7">Eb661</strain>
    </source>
</reference>
<dbReference type="AlphaFoldDB" id="D8MWA5"/>
<keyword evidence="2" id="KW-0488">Methylation</keyword>
<dbReference type="eggNOG" id="COG4795">
    <property type="taxonomic scope" value="Bacteria"/>
</dbReference>